<evidence type="ECO:0000256" key="8">
    <source>
        <dbReference type="SAM" id="Coils"/>
    </source>
</evidence>
<dbReference type="SUPFAM" id="SSF140111">
    <property type="entry name" value="Endosomal sorting complex assembly domain"/>
    <property type="match status" value="1"/>
</dbReference>
<protein>
    <submittedName>
        <fullName evidence="12">Suppressor protein stp22 of temperature-sensitive alpha-factor receptor and arginine permease</fullName>
    </submittedName>
</protein>
<dbReference type="OrthoDB" id="306304at2759"/>
<dbReference type="GO" id="GO:0000813">
    <property type="term" value="C:ESCRT I complex"/>
    <property type="evidence" value="ECO:0007669"/>
    <property type="project" value="TreeGrafter"/>
</dbReference>
<dbReference type="Proteomes" id="UP001150538">
    <property type="component" value="Unassembled WGS sequence"/>
</dbReference>
<feature type="domain" description="UEV" evidence="11">
    <location>
        <begin position="5"/>
        <end position="150"/>
    </location>
</feature>
<keyword evidence="6 8" id="KW-0175">Coiled coil</keyword>
<proteinExistence type="inferred from homology"/>
<dbReference type="CDD" id="cd11685">
    <property type="entry name" value="UEV_TSG101-like"/>
    <property type="match status" value="1"/>
</dbReference>
<dbReference type="GO" id="GO:0043130">
    <property type="term" value="F:ubiquitin binding"/>
    <property type="evidence" value="ECO:0007669"/>
    <property type="project" value="TreeGrafter"/>
</dbReference>
<feature type="region of interest" description="Disordered" evidence="9">
    <location>
        <begin position="214"/>
        <end position="352"/>
    </location>
</feature>
<feature type="compositionally biased region" description="Polar residues" evidence="9">
    <location>
        <begin position="256"/>
        <end position="270"/>
    </location>
</feature>
<evidence type="ECO:0000256" key="9">
    <source>
        <dbReference type="SAM" id="MobiDB-lite"/>
    </source>
</evidence>
<feature type="compositionally biased region" description="Polar residues" evidence="9">
    <location>
        <begin position="332"/>
        <end position="347"/>
    </location>
</feature>
<dbReference type="InterPro" id="IPR017916">
    <property type="entry name" value="SB_dom"/>
</dbReference>
<dbReference type="GO" id="GO:0015031">
    <property type="term" value="P:protein transport"/>
    <property type="evidence" value="ECO:0007669"/>
    <property type="project" value="UniProtKB-UniRule"/>
</dbReference>
<dbReference type="InterPro" id="IPR008883">
    <property type="entry name" value="UEV_N"/>
</dbReference>
<dbReference type="PANTHER" id="PTHR23306">
    <property type="entry name" value="TUMOR SUSCEPTIBILITY GENE 101 PROTEIN-RELATED"/>
    <property type="match status" value="1"/>
</dbReference>
<evidence type="ECO:0000259" key="10">
    <source>
        <dbReference type="PROSITE" id="PS51312"/>
    </source>
</evidence>
<dbReference type="InterPro" id="IPR052070">
    <property type="entry name" value="ESCRT-I_UEV_domain"/>
</dbReference>
<feature type="compositionally biased region" description="Low complexity" evidence="9">
    <location>
        <begin position="298"/>
        <end position="331"/>
    </location>
</feature>
<feature type="domain" description="SB" evidence="10">
    <location>
        <begin position="459"/>
        <end position="526"/>
    </location>
</feature>
<dbReference type="PANTHER" id="PTHR23306:SF3">
    <property type="entry name" value="TUMOR SUPPRESSOR PROTEIN 101"/>
    <property type="match status" value="1"/>
</dbReference>
<comment type="similarity">
    <text evidence="2">Belongs to the ubiquitin-conjugating enzyme family. UEV subfamily.</text>
</comment>
<keyword evidence="12" id="KW-0675">Receptor</keyword>
<keyword evidence="3 7" id="KW-0813">Transport</keyword>
<feature type="coiled-coil region" evidence="8">
    <location>
        <begin position="399"/>
        <end position="440"/>
    </location>
</feature>
<dbReference type="InterPro" id="IPR016135">
    <property type="entry name" value="UBQ-conjugating_enzyme/RWD"/>
</dbReference>
<dbReference type="Pfam" id="PF09454">
    <property type="entry name" value="Vps23_core"/>
    <property type="match status" value="1"/>
</dbReference>
<evidence type="ECO:0000259" key="11">
    <source>
        <dbReference type="PROSITE" id="PS51322"/>
    </source>
</evidence>
<feature type="compositionally biased region" description="Low complexity" evidence="9">
    <location>
        <begin position="153"/>
        <end position="172"/>
    </location>
</feature>
<evidence type="ECO:0000256" key="6">
    <source>
        <dbReference type="ARBA" id="ARBA00023054"/>
    </source>
</evidence>
<dbReference type="Gene3D" id="6.10.140.820">
    <property type="match status" value="1"/>
</dbReference>
<accession>A0A9W7ZWM3</accession>
<keyword evidence="5 7" id="KW-0653">Protein transport</keyword>
<evidence type="ECO:0000313" key="13">
    <source>
        <dbReference type="Proteomes" id="UP001150538"/>
    </source>
</evidence>
<keyword evidence="4" id="KW-0967">Endosome</keyword>
<dbReference type="AlphaFoldDB" id="A0A9W7ZWM3"/>
<name>A0A9W7ZWM3_9FUNG</name>
<dbReference type="PROSITE" id="PS51312">
    <property type="entry name" value="SB"/>
    <property type="match status" value="1"/>
</dbReference>
<dbReference type="EMBL" id="JANBPU010000052">
    <property type="protein sequence ID" value="KAJ1918144.1"/>
    <property type="molecule type" value="Genomic_DNA"/>
</dbReference>
<evidence type="ECO:0000256" key="5">
    <source>
        <dbReference type="ARBA" id="ARBA00022927"/>
    </source>
</evidence>
<evidence type="ECO:0000256" key="2">
    <source>
        <dbReference type="ARBA" id="ARBA00009594"/>
    </source>
</evidence>
<dbReference type="GO" id="GO:0072666">
    <property type="term" value="P:establishment of protein localization to vacuole"/>
    <property type="evidence" value="ECO:0007669"/>
    <property type="project" value="UniProtKB-ARBA"/>
</dbReference>
<comment type="caution">
    <text evidence="12">The sequence shown here is derived from an EMBL/GenBank/DDBJ whole genome shotgun (WGS) entry which is preliminary data.</text>
</comment>
<dbReference type="SUPFAM" id="SSF54495">
    <property type="entry name" value="UBC-like"/>
    <property type="match status" value="1"/>
</dbReference>
<dbReference type="InterPro" id="IPR037202">
    <property type="entry name" value="ESCRT_assembly_dom"/>
</dbReference>
<dbReference type="Pfam" id="PF05743">
    <property type="entry name" value="UEV"/>
    <property type="match status" value="1"/>
</dbReference>
<dbReference type="Gene3D" id="3.10.110.10">
    <property type="entry name" value="Ubiquitin Conjugating Enzyme"/>
    <property type="match status" value="1"/>
</dbReference>
<evidence type="ECO:0000256" key="3">
    <source>
        <dbReference type="ARBA" id="ARBA00022448"/>
    </source>
</evidence>
<dbReference type="PROSITE" id="PS51322">
    <property type="entry name" value="UEV"/>
    <property type="match status" value="1"/>
</dbReference>
<keyword evidence="13" id="KW-1185">Reference proteome</keyword>
<gene>
    <name evidence="12" type="primary">STP22</name>
    <name evidence="12" type="ORF">H4219_002785</name>
</gene>
<organism evidence="12 13">
    <name type="scientific">Mycoemilia scoparia</name>
    <dbReference type="NCBI Taxonomy" id="417184"/>
    <lineage>
        <taxon>Eukaryota</taxon>
        <taxon>Fungi</taxon>
        <taxon>Fungi incertae sedis</taxon>
        <taxon>Zoopagomycota</taxon>
        <taxon>Kickxellomycotina</taxon>
        <taxon>Kickxellomycetes</taxon>
        <taxon>Kickxellales</taxon>
        <taxon>Kickxellaceae</taxon>
        <taxon>Mycoemilia</taxon>
    </lineage>
</organism>
<evidence type="ECO:0000313" key="12">
    <source>
        <dbReference type="EMBL" id="KAJ1918144.1"/>
    </source>
</evidence>
<reference evidence="12" key="1">
    <citation type="submission" date="2022-07" db="EMBL/GenBank/DDBJ databases">
        <title>Phylogenomic reconstructions and comparative analyses of Kickxellomycotina fungi.</title>
        <authorList>
            <person name="Reynolds N.K."/>
            <person name="Stajich J.E."/>
            <person name="Barry K."/>
            <person name="Grigoriev I.V."/>
            <person name="Crous P."/>
            <person name="Smith M.E."/>
        </authorList>
    </citation>
    <scope>NUCLEOTIDE SEQUENCE</scope>
    <source>
        <strain evidence="12">NBRC 100468</strain>
    </source>
</reference>
<dbReference type="GO" id="GO:0043162">
    <property type="term" value="P:ubiquitin-dependent protein catabolic process via the multivesicular body sorting pathway"/>
    <property type="evidence" value="ECO:0007669"/>
    <property type="project" value="UniProtKB-ARBA"/>
</dbReference>
<evidence type="ECO:0000256" key="4">
    <source>
        <dbReference type="ARBA" id="ARBA00022753"/>
    </source>
</evidence>
<evidence type="ECO:0000256" key="7">
    <source>
        <dbReference type="PROSITE-ProRule" id="PRU00644"/>
    </source>
</evidence>
<comment type="subcellular location">
    <subcellularLocation>
        <location evidence="1">Endosome</location>
    </subcellularLocation>
</comment>
<evidence type="ECO:0000256" key="1">
    <source>
        <dbReference type="ARBA" id="ARBA00004177"/>
    </source>
</evidence>
<sequence>MGTDLDEGTLKATAVRMFANSGPVLAQIGEVTKEYPGLKPAVDTFVDKNGIRQDLICLKGTIPIVYNGSTFNIPIIAWLPREFPAISPRCFVKPTENMIIINSYYVDLTGKIFHKYISEWPSDPSTKTLKGLVEELIKVFSIEPPVFTQQPGMPASSTMESSVSTTEATASPKPNNQYTTSISTAGIANTIDSTSSGIVISNSIRPQQSLANIAASPSHPTTSQAPVSHPQAIPSVKFNSVPGRPPIPTLRPMVSMSESPPKTTNTNQAVGNDDDDDNEALANLKLHDSQYRPPPSPIASASVSSPSAKQNRKSMSMVLQEQLQQQPVVSQATTGVPKNHPNKTSLLDSGPEDDLQRRHLGYKLALVDLLESRLNRVMEHSTAENRRLLDQHASLNSSARVVALEKEQLEETKKRLGENIATLERKLEEAQAKQKELESVLPHLKDGPTRPEAVFLAANPAHQQLFELVAETAAIDDAIYYLGEALRLGKVDANAYVRIIRRLAQRQFMAKALTIKTRQVNHLPPL</sequence>
<feature type="region of interest" description="Disordered" evidence="9">
    <location>
        <begin position="150"/>
        <end position="177"/>
    </location>
</feature>